<gene>
    <name evidence="1" type="ORF">KSP39_PZI016529</name>
</gene>
<name>A0AAP0G0S6_9ASPA</name>
<sequence length="76" mass="8555">MLGAFFFLTHQRRAFLLVLASLLKRLHLFLCRCAASCHTGISSSPHHPAELLRLALSVYFCYVLSCLLSLTELSVF</sequence>
<reference evidence="1 2" key="1">
    <citation type="journal article" date="2022" name="Nat. Plants">
        <title>Genomes of leafy and leafless Platanthera orchids illuminate the evolution of mycoheterotrophy.</title>
        <authorList>
            <person name="Li M.H."/>
            <person name="Liu K.W."/>
            <person name="Li Z."/>
            <person name="Lu H.C."/>
            <person name="Ye Q.L."/>
            <person name="Zhang D."/>
            <person name="Wang J.Y."/>
            <person name="Li Y.F."/>
            <person name="Zhong Z.M."/>
            <person name="Liu X."/>
            <person name="Yu X."/>
            <person name="Liu D.K."/>
            <person name="Tu X.D."/>
            <person name="Liu B."/>
            <person name="Hao Y."/>
            <person name="Liao X.Y."/>
            <person name="Jiang Y.T."/>
            <person name="Sun W.H."/>
            <person name="Chen J."/>
            <person name="Chen Y.Q."/>
            <person name="Ai Y."/>
            <person name="Zhai J.W."/>
            <person name="Wu S.S."/>
            <person name="Zhou Z."/>
            <person name="Hsiao Y.Y."/>
            <person name="Wu W.L."/>
            <person name="Chen Y.Y."/>
            <person name="Lin Y.F."/>
            <person name="Hsu J.L."/>
            <person name="Li C.Y."/>
            <person name="Wang Z.W."/>
            <person name="Zhao X."/>
            <person name="Zhong W.Y."/>
            <person name="Ma X.K."/>
            <person name="Ma L."/>
            <person name="Huang J."/>
            <person name="Chen G.Z."/>
            <person name="Huang M.Z."/>
            <person name="Huang L."/>
            <person name="Peng D.H."/>
            <person name="Luo Y.B."/>
            <person name="Zou S.Q."/>
            <person name="Chen S.P."/>
            <person name="Lan S."/>
            <person name="Tsai W.C."/>
            <person name="Van de Peer Y."/>
            <person name="Liu Z.J."/>
        </authorList>
    </citation>
    <scope>NUCLEOTIDE SEQUENCE [LARGE SCALE GENOMIC DNA]</scope>
    <source>
        <strain evidence="1">Lor287</strain>
    </source>
</reference>
<dbReference type="EMBL" id="JBBWWQ010000014">
    <property type="protein sequence ID" value="KAK8930730.1"/>
    <property type="molecule type" value="Genomic_DNA"/>
</dbReference>
<organism evidence="1 2">
    <name type="scientific">Platanthera zijinensis</name>
    <dbReference type="NCBI Taxonomy" id="2320716"/>
    <lineage>
        <taxon>Eukaryota</taxon>
        <taxon>Viridiplantae</taxon>
        <taxon>Streptophyta</taxon>
        <taxon>Embryophyta</taxon>
        <taxon>Tracheophyta</taxon>
        <taxon>Spermatophyta</taxon>
        <taxon>Magnoliopsida</taxon>
        <taxon>Liliopsida</taxon>
        <taxon>Asparagales</taxon>
        <taxon>Orchidaceae</taxon>
        <taxon>Orchidoideae</taxon>
        <taxon>Orchideae</taxon>
        <taxon>Orchidinae</taxon>
        <taxon>Platanthera</taxon>
    </lineage>
</organism>
<dbReference type="Proteomes" id="UP001418222">
    <property type="component" value="Unassembled WGS sequence"/>
</dbReference>
<keyword evidence="2" id="KW-1185">Reference proteome</keyword>
<comment type="caution">
    <text evidence="1">The sequence shown here is derived from an EMBL/GenBank/DDBJ whole genome shotgun (WGS) entry which is preliminary data.</text>
</comment>
<accession>A0AAP0G0S6</accession>
<protein>
    <submittedName>
        <fullName evidence="1">Uncharacterized protein</fullName>
    </submittedName>
</protein>
<proteinExistence type="predicted"/>
<dbReference type="AlphaFoldDB" id="A0AAP0G0S6"/>
<evidence type="ECO:0000313" key="1">
    <source>
        <dbReference type="EMBL" id="KAK8930730.1"/>
    </source>
</evidence>
<evidence type="ECO:0000313" key="2">
    <source>
        <dbReference type="Proteomes" id="UP001418222"/>
    </source>
</evidence>